<keyword evidence="3" id="KW-1185">Reference proteome</keyword>
<dbReference type="GO" id="GO:0006313">
    <property type="term" value="P:DNA transposition"/>
    <property type="evidence" value="ECO:0007669"/>
    <property type="project" value="InterPro"/>
</dbReference>
<dbReference type="Gene3D" id="1.10.10.60">
    <property type="entry name" value="Homeodomain-like"/>
    <property type="match status" value="1"/>
</dbReference>
<sequence length="53" mass="5967">MKATYSEAFKEQALAKTLNRGDRSVRSLAQELNVNYFTLKGWMNKATAVAPVF</sequence>
<accession>A0A858QB88</accession>
<name>A0A858QB88_9GAMM</name>
<reference evidence="3" key="1">
    <citation type="submission" date="2019-12" db="EMBL/GenBank/DDBJ databases">
        <authorList>
            <person name="Awala S.I."/>
            <person name="Rhee S.K."/>
        </authorList>
    </citation>
    <scope>NUCLEOTIDE SEQUENCE [LARGE SCALE GENOMIC DNA]</scope>
    <source>
        <strain evidence="3">IM1</strain>
    </source>
</reference>
<proteinExistence type="inferred from homology"/>
<dbReference type="RefSeq" id="WP_169604351.1">
    <property type="nucleotide sequence ID" value="NZ_CP046565.1"/>
</dbReference>
<dbReference type="KEGG" id="metu:GNH96_14780"/>
<dbReference type="GO" id="GO:0004803">
    <property type="term" value="F:transposase activity"/>
    <property type="evidence" value="ECO:0007669"/>
    <property type="project" value="InterPro"/>
</dbReference>
<comment type="similarity">
    <text evidence="1">Belongs to the transposase 8 family.</text>
</comment>
<evidence type="ECO:0000256" key="1">
    <source>
        <dbReference type="ARBA" id="ARBA00009964"/>
    </source>
</evidence>
<organism evidence="2 3">
    <name type="scientific">Methylococcus geothermalis</name>
    <dbReference type="NCBI Taxonomy" id="2681310"/>
    <lineage>
        <taxon>Bacteria</taxon>
        <taxon>Pseudomonadati</taxon>
        <taxon>Pseudomonadota</taxon>
        <taxon>Gammaproteobacteria</taxon>
        <taxon>Methylococcales</taxon>
        <taxon>Methylococcaceae</taxon>
        <taxon>Methylococcus</taxon>
    </lineage>
</organism>
<dbReference type="GO" id="GO:0003677">
    <property type="term" value="F:DNA binding"/>
    <property type="evidence" value="ECO:0007669"/>
    <property type="project" value="InterPro"/>
</dbReference>
<dbReference type="InterPro" id="IPR002514">
    <property type="entry name" value="Transposase_8"/>
</dbReference>
<protein>
    <submittedName>
        <fullName evidence="2">Transposase</fullName>
    </submittedName>
</protein>
<dbReference type="Proteomes" id="UP000503004">
    <property type="component" value="Chromosome"/>
</dbReference>
<evidence type="ECO:0000313" key="2">
    <source>
        <dbReference type="EMBL" id="QJD31083.1"/>
    </source>
</evidence>
<dbReference type="Pfam" id="PF01527">
    <property type="entry name" value="HTH_Tnp_1"/>
    <property type="match status" value="1"/>
</dbReference>
<gene>
    <name evidence="2" type="ORF">GNH96_14780</name>
</gene>
<evidence type="ECO:0000313" key="3">
    <source>
        <dbReference type="Proteomes" id="UP000503004"/>
    </source>
</evidence>
<dbReference type="AlphaFoldDB" id="A0A858QB88"/>
<dbReference type="EMBL" id="CP046565">
    <property type="protein sequence ID" value="QJD31083.1"/>
    <property type="molecule type" value="Genomic_DNA"/>
</dbReference>
<dbReference type="InterPro" id="IPR009057">
    <property type="entry name" value="Homeodomain-like_sf"/>
</dbReference>
<dbReference type="SUPFAM" id="SSF46689">
    <property type="entry name" value="Homeodomain-like"/>
    <property type="match status" value="1"/>
</dbReference>